<sequence length="241" mass="26565">MPSLKILCLHGTGCNAKKFAVRGMITVDSFDFQIMQSQMTLLNTHLQRKSIASLSFLEGDVETEPGPGIGDFYDGPYFSFYRWPPTASPADQESIDEAIDGLHAKIEEDGPFDGILGFSHGGTLVAEFLRDWASRNPWSPPPVRCAIFICSFAPFRMDKNGEPVFQNMDSVTGGIGLPTLHVVGKQDFAYKYGMGLYRLFEGQGGILVTHEKGHELPNDEKTLHAVVRAFGELNAMVQFGI</sequence>
<comment type="caution">
    <text evidence="3">The sequence shown here is derived from an EMBL/GenBank/DDBJ whole genome shotgun (WGS) entry which is preliminary data.</text>
</comment>
<protein>
    <recommendedName>
        <fullName evidence="2">Serine hydrolase domain-containing protein</fullName>
    </recommendedName>
</protein>
<dbReference type="InterPro" id="IPR029058">
    <property type="entry name" value="AB_hydrolase_fold"/>
</dbReference>
<dbReference type="PANTHER" id="PTHR48070:SF4">
    <property type="entry name" value="ESTERASE ALNB"/>
    <property type="match status" value="1"/>
</dbReference>
<dbReference type="OrthoDB" id="2094269at2759"/>
<dbReference type="Proteomes" id="UP000256328">
    <property type="component" value="Unassembled WGS sequence"/>
</dbReference>
<organism evidence="3 4">
    <name type="scientific">Coleophoma crateriformis</name>
    <dbReference type="NCBI Taxonomy" id="565419"/>
    <lineage>
        <taxon>Eukaryota</taxon>
        <taxon>Fungi</taxon>
        <taxon>Dikarya</taxon>
        <taxon>Ascomycota</taxon>
        <taxon>Pezizomycotina</taxon>
        <taxon>Leotiomycetes</taxon>
        <taxon>Helotiales</taxon>
        <taxon>Dermateaceae</taxon>
        <taxon>Coleophoma</taxon>
    </lineage>
</organism>
<accession>A0A3D8Q5P8</accession>
<dbReference type="EMBL" id="PDLN01000024">
    <property type="protein sequence ID" value="RDW56968.1"/>
    <property type="molecule type" value="Genomic_DNA"/>
</dbReference>
<evidence type="ECO:0000313" key="3">
    <source>
        <dbReference type="EMBL" id="RDW56968.1"/>
    </source>
</evidence>
<proteinExistence type="predicted"/>
<dbReference type="GO" id="GO:0005737">
    <property type="term" value="C:cytoplasm"/>
    <property type="evidence" value="ECO:0007669"/>
    <property type="project" value="TreeGrafter"/>
</dbReference>
<keyword evidence="1" id="KW-0378">Hydrolase</keyword>
<dbReference type="InterPro" id="IPR050593">
    <property type="entry name" value="LovG"/>
</dbReference>
<dbReference type="Pfam" id="PF03959">
    <property type="entry name" value="FSH1"/>
    <property type="match status" value="1"/>
</dbReference>
<gene>
    <name evidence="3" type="ORF">BP5796_13035</name>
</gene>
<dbReference type="GO" id="GO:0016787">
    <property type="term" value="F:hydrolase activity"/>
    <property type="evidence" value="ECO:0007669"/>
    <property type="project" value="UniProtKB-KW"/>
</dbReference>
<evidence type="ECO:0000256" key="1">
    <source>
        <dbReference type="ARBA" id="ARBA00022801"/>
    </source>
</evidence>
<evidence type="ECO:0000313" key="4">
    <source>
        <dbReference type="Proteomes" id="UP000256328"/>
    </source>
</evidence>
<dbReference type="GO" id="GO:0005634">
    <property type="term" value="C:nucleus"/>
    <property type="evidence" value="ECO:0007669"/>
    <property type="project" value="TreeGrafter"/>
</dbReference>
<dbReference type="Gene3D" id="3.40.50.1820">
    <property type="entry name" value="alpha/beta hydrolase"/>
    <property type="match status" value="1"/>
</dbReference>
<dbReference type="GO" id="GO:0019748">
    <property type="term" value="P:secondary metabolic process"/>
    <property type="evidence" value="ECO:0007669"/>
    <property type="project" value="TreeGrafter"/>
</dbReference>
<evidence type="ECO:0000259" key="2">
    <source>
        <dbReference type="Pfam" id="PF03959"/>
    </source>
</evidence>
<feature type="domain" description="Serine hydrolase" evidence="2">
    <location>
        <begin position="3"/>
        <end position="225"/>
    </location>
</feature>
<keyword evidence="4" id="KW-1185">Reference proteome</keyword>
<reference evidence="3 4" key="1">
    <citation type="journal article" date="2018" name="IMA Fungus">
        <title>IMA Genome-F 9: Draft genome sequence of Annulohypoxylon stygium, Aspergillus mulundensis, Berkeleyomyces basicola (syn. Thielaviopsis basicola), Ceratocystis smalleyi, two Cercospora beticola strains, Coleophoma cylindrospora, Fusarium fracticaudum, Phialophora cf. hyalina, and Morchella septimelata.</title>
        <authorList>
            <person name="Wingfield B.D."/>
            <person name="Bills G.F."/>
            <person name="Dong Y."/>
            <person name="Huang W."/>
            <person name="Nel W.J."/>
            <person name="Swalarsk-Parry B.S."/>
            <person name="Vaghefi N."/>
            <person name="Wilken P.M."/>
            <person name="An Z."/>
            <person name="de Beer Z.W."/>
            <person name="De Vos L."/>
            <person name="Chen L."/>
            <person name="Duong T.A."/>
            <person name="Gao Y."/>
            <person name="Hammerbacher A."/>
            <person name="Kikkert J.R."/>
            <person name="Li Y."/>
            <person name="Li H."/>
            <person name="Li K."/>
            <person name="Li Q."/>
            <person name="Liu X."/>
            <person name="Ma X."/>
            <person name="Naidoo K."/>
            <person name="Pethybridge S.J."/>
            <person name="Sun J."/>
            <person name="Steenkamp E.T."/>
            <person name="van der Nest M.A."/>
            <person name="van Wyk S."/>
            <person name="Wingfield M.J."/>
            <person name="Xiong C."/>
            <person name="Yue Q."/>
            <person name="Zhang X."/>
        </authorList>
    </citation>
    <scope>NUCLEOTIDE SEQUENCE [LARGE SCALE GENOMIC DNA]</scope>
    <source>
        <strain evidence="3 4">BP5796</strain>
    </source>
</reference>
<dbReference type="InterPro" id="IPR005645">
    <property type="entry name" value="FSH-like_dom"/>
</dbReference>
<dbReference type="AlphaFoldDB" id="A0A3D8Q5P8"/>
<dbReference type="PANTHER" id="PTHR48070">
    <property type="entry name" value="ESTERASE OVCA2"/>
    <property type="match status" value="1"/>
</dbReference>
<dbReference type="SUPFAM" id="SSF53474">
    <property type="entry name" value="alpha/beta-Hydrolases"/>
    <property type="match status" value="1"/>
</dbReference>
<name>A0A3D8Q5P8_9HELO</name>